<evidence type="ECO:0000313" key="6">
    <source>
        <dbReference type="EMBL" id="MBB3109818.1"/>
    </source>
</evidence>
<evidence type="ECO:0000259" key="5">
    <source>
        <dbReference type="PROSITE" id="PS50932"/>
    </source>
</evidence>
<evidence type="ECO:0000256" key="2">
    <source>
        <dbReference type="ARBA" id="ARBA00023015"/>
    </source>
</evidence>
<dbReference type="GO" id="GO:0000976">
    <property type="term" value="F:transcription cis-regulatory region binding"/>
    <property type="evidence" value="ECO:0007669"/>
    <property type="project" value="TreeGrafter"/>
</dbReference>
<dbReference type="Gene3D" id="1.10.260.40">
    <property type="entry name" value="lambda repressor-like DNA-binding domains"/>
    <property type="match status" value="1"/>
</dbReference>
<evidence type="ECO:0000256" key="1">
    <source>
        <dbReference type="ARBA" id="ARBA00022491"/>
    </source>
</evidence>
<dbReference type="Pfam" id="PF13377">
    <property type="entry name" value="Peripla_BP_3"/>
    <property type="match status" value="1"/>
</dbReference>
<dbReference type="CDD" id="cd01392">
    <property type="entry name" value="HTH_LacI"/>
    <property type="match status" value="1"/>
</dbReference>
<name>A0A7W5AVZ7_9BACL</name>
<dbReference type="GO" id="GO:0003700">
    <property type="term" value="F:DNA-binding transcription factor activity"/>
    <property type="evidence" value="ECO:0007669"/>
    <property type="project" value="TreeGrafter"/>
</dbReference>
<dbReference type="PANTHER" id="PTHR30146:SF148">
    <property type="entry name" value="HTH-TYPE TRANSCRIPTIONAL REPRESSOR PURR-RELATED"/>
    <property type="match status" value="1"/>
</dbReference>
<dbReference type="PANTHER" id="PTHR30146">
    <property type="entry name" value="LACI-RELATED TRANSCRIPTIONAL REPRESSOR"/>
    <property type="match status" value="1"/>
</dbReference>
<evidence type="ECO:0000256" key="4">
    <source>
        <dbReference type="ARBA" id="ARBA00023163"/>
    </source>
</evidence>
<accession>A0A7W5AVZ7</accession>
<dbReference type="AlphaFoldDB" id="A0A7W5AVZ7"/>
<sequence length="322" mass="35570">MTVSRVINNTGRISEATRQRILAIMKEMNYVPNAMARSLVKQESRLLSLLIPDLTNPFYTSLARGAEDAARDLGYRLLLGNGDEDLAKEKEYIETVLSARVDGVLLTPTGDQSLAHLKKLAKQRIPFVLLDREVPGMGSDQILGDSREGTRMLTDHLVTLGHRRIAFLGGSRLVSTARLRLASFEETMAAHGLALPEGYLIEADYRMKEIDRQITALLAMPEPPTALLAANNFLALRAIRALRSLGKRVPDDLSVVCFDELEAGFVVDPFMTVAAQPSYDFGVMGIRMLVDRIQQKAPESWRKVVLPPVLHVRKSSGPPASL</sequence>
<dbReference type="InterPro" id="IPR028082">
    <property type="entry name" value="Peripla_BP_I"/>
</dbReference>
<reference evidence="6 7" key="1">
    <citation type="submission" date="2020-08" db="EMBL/GenBank/DDBJ databases">
        <title>Genomic Encyclopedia of Type Strains, Phase III (KMG-III): the genomes of soil and plant-associated and newly described type strains.</title>
        <authorList>
            <person name="Whitman W."/>
        </authorList>
    </citation>
    <scope>NUCLEOTIDE SEQUENCE [LARGE SCALE GENOMIC DNA]</scope>
    <source>
        <strain evidence="6 7">CECT 5862</strain>
    </source>
</reference>
<keyword evidence="4" id="KW-0804">Transcription</keyword>
<keyword evidence="1" id="KW-0678">Repressor</keyword>
<comment type="caution">
    <text evidence="6">The sequence shown here is derived from an EMBL/GenBank/DDBJ whole genome shotgun (WGS) entry which is preliminary data.</text>
</comment>
<dbReference type="SUPFAM" id="SSF47413">
    <property type="entry name" value="lambda repressor-like DNA-binding domains"/>
    <property type="match status" value="1"/>
</dbReference>
<dbReference type="SMART" id="SM00354">
    <property type="entry name" value="HTH_LACI"/>
    <property type="match status" value="1"/>
</dbReference>
<dbReference type="InterPro" id="IPR046335">
    <property type="entry name" value="LacI/GalR-like_sensor"/>
</dbReference>
<dbReference type="InterPro" id="IPR000843">
    <property type="entry name" value="HTH_LacI"/>
</dbReference>
<keyword evidence="2" id="KW-0805">Transcription regulation</keyword>
<dbReference type="SUPFAM" id="SSF53822">
    <property type="entry name" value="Periplasmic binding protein-like I"/>
    <property type="match status" value="1"/>
</dbReference>
<proteinExistence type="predicted"/>
<evidence type="ECO:0000313" key="7">
    <source>
        <dbReference type="Proteomes" id="UP000570361"/>
    </source>
</evidence>
<keyword evidence="7" id="KW-1185">Reference proteome</keyword>
<protein>
    <submittedName>
        <fullName evidence="6">LacI family transcriptional regulator</fullName>
    </submittedName>
</protein>
<dbReference type="PROSITE" id="PS50932">
    <property type="entry name" value="HTH_LACI_2"/>
    <property type="match status" value="1"/>
</dbReference>
<organism evidence="6 7">
    <name type="scientific">Paenibacillus phyllosphaerae</name>
    <dbReference type="NCBI Taxonomy" id="274593"/>
    <lineage>
        <taxon>Bacteria</taxon>
        <taxon>Bacillati</taxon>
        <taxon>Bacillota</taxon>
        <taxon>Bacilli</taxon>
        <taxon>Bacillales</taxon>
        <taxon>Paenibacillaceae</taxon>
        <taxon>Paenibacillus</taxon>
    </lineage>
</organism>
<gene>
    <name evidence="6" type="ORF">FHS18_001881</name>
</gene>
<dbReference type="EMBL" id="JACHXK010000003">
    <property type="protein sequence ID" value="MBB3109818.1"/>
    <property type="molecule type" value="Genomic_DNA"/>
</dbReference>
<dbReference type="Gene3D" id="3.40.50.2300">
    <property type="match status" value="2"/>
</dbReference>
<dbReference type="Pfam" id="PF00356">
    <property type="entry name" value="LacI"/>
    <property type="match status" value="1"/>
</dbReference>
<evidence type="ECO:0000256" key="3">
    <source>
        <dbReference type="ARBA" id="ARBA00023125"/>
    </source>
</evidence>
<keyword evidence="3" id="KW-0238">DNA-binding</keyword>
<dbReference type="InterPro" id="IPR010982">
    <property type="entry name" value="Lambda_DNA-bd_dom_sf"/>
</dbReference>
<dbReference type="Proteomes" id="UP000570361">
    <property type="component" value="Unassembled WGS sequence"/>
</dbReference>
<feature type="domain" description="HTH lacI-type" evidence="5">
    <location>
        <begin position="1"/>
        <end position="41"/>
    </location>
</feature>